<accession>A0A4S2BRG8</accession>
<gene>
    <name evidence="3" type="ORF">E5351_01265</name>
</gene>
<organism evidence="3">
    <name type="scientific">Lactobacillus intestinalis</name>
    <dbReference type="NCBI Taxonomy" id="151781"/>
    <lineage>
        <taxon>Bacteria</taxon>
        <taxon>Bacillati</taxon>
        <taxon>Bacillota</taxon>
        <taxon>Bacilli</taxon>
        <taxon>Lactobacillales</taxon>
        <taxon>Lactobacillaceae</taxon>
        <taxon>Lactobacillus</taxon>
    </lineage>
</organism>
<name>A0A4S2BRG8_9LACO</name>
<dbReference type="SUPFAM" id="SSF48452">
    <property type="entry name" value="TPR-like"/>
    <property type="match status" value="1"/>
</dbReference>
<keyword evidence="1" id="KW-0677">Repeat</keyword>
<sequence length="214" mass="25004">MDKKIDNLYRNDKTDEAIHQLIKKIDEHPKNVDNYLQLSTYLIEQGSFDQAQKLLEQAQHLVEKPQELSYNLAVAYYMQGEFDKALTLLDKIPNDDLTLYQKALVYLKLGQLQKALAYALSIKNKDTRVKELLGDIWMGLGDFKQAEDNYRQIPEDERSAKINFLLGIVLFDHDKEEAEKFLAKSKKMDRKYYQQAENQYAAIMKMLSDKEKGK</sequence>
<comment type="caution">
    <text evidence="3">The sequence shown here is derived from an EMBL/GenBank/DDBJ whole genome shotgun (WGS) entry which is preliminary data.</text>
</comment>
<dbReference type="RefSeq" id="WP_004042847.1">
    <property type="nucleotide sequence ID" value="NZ_AQFR02000003.1"/>
</dbReference>
<dbReference type="Pfam" id="PF13181">
    <property type="entry name" value="TPR_8"/>
    <property type="match status" value="1"/>
</dbReference>
<dbReference type="InterPro" id="IPR019734">
    <property type="entry name" value="TPR_rpt"/>
</dbReference>
<dbReference type="Proteomes" id="UP000309117">
    <property type="component" value="Unassembled WGS sequence"/>
</dbReference>
<dbReference type="AlphaFoldDB" id="A0A4S2BRG8"/>
<dbReference type="PANTHER" id="PTHR44186">
    <property type="match status" value="1"/>
</dbReference>
<proteinExistence type="predicted"/>
<dbReference type="InterPro" id="IPR011990">
    <property type="entry name" value="TPR-like_helical_dom_sf"/>
</dbReference>
<evidence type="ECO:0000256" key="1">
    <source>
        <dbReference type="ARBA" id="ARBA00022737"/>
    </source>
</evidence>
<evidence type="ECO:0000313" key="3">
    <source>
        <dbReference type="EMBL" id="TGY17769.1"/>
    </source>
</evidence>
<protein>
    <submittedName>
        <fullName evidence="3">Tetratricopeptide repeat protein</fullName>
    </submittedName>
</protein>
<keyword evidence="2" id="KW-0802">TPR repeat</keyword>
<reference evidence="3" key="1">
    <citation type="submission" date="2019-04" db="EMBL/GenBank/DDBJ databases">
        <title>Microbes associate with the intestines of laboratory mice.</title>
        <authorList>
            <person name="Navarre W."/>
            <person name="Wong E."/>
            <person name="Huang K."/>
            <person name="Tropini C."/>
            <person name="Ng K."/>
            <person name="Yu B."/>
        </authorList>
    </citation>
    <scope>NUCLEOTIDE SEQUENCE [LARGE SCALE GENOMIC DNA]</scope>
    <source>
        <strain evidence="3">NM61_E11</strain>
    </source>
</reference>
<dbReference type="PANTHER" id="PTHR44186:SF1">
    <property type="entry name" value="BARDET-BIEDL SYNDROME 4 PROTEIN"/>
    <property type="match status" value="1"/>
</dbReference>
<dbReference type="Pfam" id="PF14559">
    <property type="entry name" value="TPR_19"/>
    <property type="match status" value="1"/>
</dbReference>
<dbReference type="EMBL" id="SRYV01000001">
    <property type="protein sequence ID" value="TGY17769.1"/>
    <property type="molecule type" value="Genomic_DNA"/>
</dbReference>
<dbReference type="Gene3D" id="1.25.40.10">
    <property type="entry name" value="Tetratricopeptide repeat domain"/>
    <property type="match status" value="2"/>
</dbReference>
<evidence type="ECO:0000256" key="2">
    <source>
        <dbReference type="ARBA" id="ARBA00022803"/>
    </source>
</evidence>